<sequence length="62" mass="7377">MCLKKLRSIEESNFLIIGYRQYFRKAEKLLKQISVSQDNVGLIIDRKDKTGYFYQNSNEVRS</sequence>
<dbReference type="EMBL" id="CP025791">
    <property type="protein sequence ID" value="AUP80803.1"/>
    <property type="molecule type" value="Genomic_DNA"/>
</dbReference>
<dbReference type="AlphaFoldDB" id="A0A2K9PUR7"/>
<proteinExistence type="predicted"/>
<dbReference type="Proteomes" id="UP000235826">
    <property type="component" value="Chromosome"/>
</dbReference>
<dbReference type="KEGG" id="fek:C1H87_19640"/>
<evidence type="ECO:0000313" key="1">
    <source>
        <dbReference type="EMBL" id="AUP80803.1"/>
    </source>
</evidence>
<gene>
    <name evidence="1" type="ORF">C1H87_19640</name>
</gene>
<evidence type="ECO:0000313" key="2">
    <source>
        <dbReference type="Proteomes" id="UP000235826"/>
    </source>
</evidence>
<organism evidence="1 2">
    <name type="scientific">Flavivirga eckloniae</name>
    <dbReference type="NCBI Taxonomy" id="1803846"/>
    <lineage>
        <taxon>Bacteria</taxon>
        <taxon>Pseudomonadati</taxon>
        <taxon>Bacteroidota</taxon>
        <taxon>Flavobacteriia</taxon>
        <taxon>Flavobacteriales</taxon>
        <taxon>Flavobacteriaceae</taxon>
        <taxon>Flavivirga</taxon>
    </lineage>
</organism>
<keyword evidence="2" id="KW-1185">Reference proteome</keyword>
<accession>A0A2K9PUR7</accession>
<name>A0A2K9PUR7_9FLAO</name>
<protein>
    <submittedName>
        <fullName evidence="1">Uncharacterized protein</fullName>
    </submittedName>
</protein>
<reference evidence="1 2" key="1">
    <citation type="submission" date="2018-01" db="EMBL/GenBank/DDBJ databases">
        <title>Complete genome sequence of Flavivirga eckloniae ECD14 isolated from seaweed Ecklonia cava.</title>
        <authorList>
            <person name="Lee J.H."/>
            <person name="Baik K.S."/>
            <person name="Seong C.N."/>
        </authorList>
    </citation>
    <scope>NUCLEOTIDE SEQUENCE [LARGE SCALE GENOMIC DNA]</scope>
    <source>
        <strain evidence="1 2">ECD14</strain>
    </source>
</reference>